<accession>A0A7C8I3Z7</accession>
<comment type="caution">
    <text evidence="2">The sequence shown here is derived from an EMBL/GenBank/DDBJ whole genome shotgun (WGS) entry which is preliminary data.</text>
</comment>
<feature type="compositionally biased region" description="Polar residues" evidence="1">
    <location>
        <begin position="126"/>
        <end position="138"/>
    </location>
</feature>
<reference evidence="2 3" key="1">
    <citation type="submission" date="2020-01" db="EMBL/GenBank/DDBJ databases">
        <authorList>
            <consortium name="DOE Joint Genome Institute"/>
            <person name="Haridas S."/>
            <person name="Albert R."/>
            <person name="Binder M."/>
            <person name="Bloem J."/>
            <person name="Labutti K."/>
            <person name="Salamov A."/>
            <person name="Andreopoulos B."/>
            <person name="Baker S.E."/>
            <person name="Barry K."/>
            <person name="Bills G."/>
            <person name="Bluhm B.H."/>
            <person name="Cannon C."/>
            <person name="Castanera R."/>
            <person name="Culley D.E."/>
            <person name="Daum C."/>
            <person name="Ezra D."/>
            <person name="Gonzalez J.B."/>
            <person name="Henrissat B."/>
            <person name="Kuo A."/>
            <person name="Liang C."/>
            <person name="Lipzen A."/>
            <person name="Lutzoni F."/>
            <person name="Magnuson J."/>
            <person name="Mondo S."/>
            <person name="Nolan M."/>
            <person name="Ohm R."/>
            <person name="Pangilinan J."/>
            <person name="Park H.-J.H."/>
            <person name="Ramirez L."/>
            <person name="Alfaro M."/>
            <person name="Sun H."/>
            <person name="Tritt A."/>
            <person name="Yoshinaga Y."/>
            <person name="Zwiers L.-H.L."/>
            <person name="Turgeon B.G."/>
            <person name="Goodwin S.B."/>
            <person name="Spatafora J.W."/>
            <person name="Crous P.W."/>
            <person name="Grigoriev I.V."/>
        </authorList>
    </citation>
    <scope>NUCLEOTIDE SEQUENCE [LARGE SCALE GENOMIC DNA]</scope>
    <source>
        <strain evidence="2 3">CBS 611.86</strain>
    </source>
</reference>
<dbReference type="PROSITE" id="PS51257">
    <property type="entry name" value="PROKAR_LIPOPROTEIN"/>
    <property type="match status" value="1"/>
</dbReference>
<dbReference type="EMBL" id="JAADJZ010000018">
    <property type="protein sequence ID" value="KAF2868766.1"/>
    <property type="molecule type" value="Genomic_DNA"/>
</dbReference>
<dbReference type="AlphaFoldDB" id="A0A7C8I3Z7"/>
<protein>
    <submittedName>
        <fullName evidence="2">Uncharacterized protein</fullName>
    </submittedName>
</protein>
<gene>
    <name evidence="2" type="ORF">BDV95DRAFT_122861</name>
</gene>
<evidence type="ECO:0000313" key="2">
    <source>
        <dbReference type="EMBL" id="KAF2868766.1"/>
    </source>
</evidence>
<evidence type="ECO:0000256" key="1">
    <source>
        <dbReference type="SAM" id="MobiDB-lite"/>
    </source>
</evidence>
<dbReference type="Proteomes" id="UP000481861">
    <property type="component" value="Unassembled WGS sequence"/>
</dbReference>
<keyword evidence="3" id="KW-1185">Reference proteome</keyword>
<sequence length="153" mass="16838">MHDARCKMQRRARQPQPGGWCAVCSSCAAGSCADTQRLSAGEDSRAGCNSEARVVRVRVPPSVAPTTASPLLRTAPYRIRAVPGDPRRAAGPESTSSQMRADVVERRWLLRGRGRYGLHDMYRGTVSRTPQTPRQSSSPGPRDTLRPRRTGRR</sequence>
<organism evidence="2 3">
    <name type="scientific">Massariosphaeria phaeospora</name>
    <dbReference type="NCBI Taxonomy" id="100035"/>
    <lineage>
        <taxon>Eukaryota</taxon>
        <taxon>Fungi</taxon>
        <taxon>Dikarya</taxon>
        <taxon>Ascomycota</taxon>
        <taxon>Pezizomycotina</taxon>
        <taxon>Dothideomycetes</taxon>
        <taxon>Pleosporomycetidae</taxon>
        <taxon>Pleosporales</taxon>
        <taxon>Pleosporales incertae sedis</taxon>
        <taxon>Massariosphaeria</taxon>
    </lineage>
</organism>
<feature type="region of interest" description="Disordered" evidence="1">
    <location>
        <begin position="119"/>
        <end position="153"/>
    </location>
</feature>
<evidence type="ECO:0000313" key="3">
    <source>
        <dbReference type="Proteomes" id="UP000481861"/>
    </source>
</evidence>
<proteinExistence type="predicted"/>
<name>A0A7C8I3Z7_9PLEO</name>